<dbReference type="AlphaFoldDB" id="A0A3P7MYY2"/>
<evidence type="ECO:0000313" key="1">
    <source>
        <dbReference type="EMBL" id="VDN35115.1"/>
    </source>
</evidence>
<dbReference type="Gene3D" id="3.60.10.10">
    <property type="entry name" value="Endonuclease/exonuclease/phosphatase"/>
    <property type="match status" value="1"/>
</dbReference>
<gene>
    <name evidence="1" type="ORF">DILT_LOCUS16689</name>
</gene>
<sequence>MRWLSVNVAAIQETNWTTSTKVPSCADYTMVRRDRGRNKGGSLTFLVDKSLAHYQRPLFDADPTEVLAMSLDTGPFIRNIYIPPISSCPPGFIASIVPYIPSGDSLVLGDFNAHHD</sequence>
<dbReference type="InterPro" id="IPR036691">
    <property type="entry name" value="Endo/exonu/phosph_ase_sf"/>
</dbReference>
<protein>
    <recommendedName>
        <fullName evidence="3">Endonuclease/exonuclease/phosphatase domain-containing protein</fullName>
    </recommendedName>
</protein>
<feature type="non-terminal residue" evidence="1">
    <location>
        <position position="116"/>
    </location>
</feature>
<dbReference type="SUPFAM" id="SSF56219">
    <property type="entry name" value="DNase I-like"/>
    <property type="match status" value="1"/>
</dbReference>
<evidence type="ECO:0000313" key="2">
    <source>
        <dbReference type="Proteomes" id="UP000281553"/>
    </source>
</evidence>
<dbReference type="EMBL" id="UYRU01086495">
    <property type="protein sequence ID" value="VDN35115.1"/>
    <property type="molecule type" value="Genomic_DNA"/>
</dbReference>
<proteinExistence type="predicted"/>
<organism evidence="1 2">
    <name type="scientific">Dibothriocephalus latus</name>
    <name type="common">Fish tapeworm</name>
    <name type="synonym">Diphyllobothrium latum</name>
    <dbReference type="NCBI Taxonomy" id="60516"/>
    <lineage>
        <taxon>Eukaryota</taxon>
        <taxon>Metazoa</taxon>
        <taxon>Spiralia</taxon>
        <taxon>Lophotrochozoa</taxon>
        <taxon>Platyhelminthes</taxon>
        <taxon>Cestoda</taxon>
        <taxon>Eucestoda</taxon>
        <taxon>Diphyllobothriidea</taxon>
        <taxon>Diphyllobothriidae</taxon>
        <taxon>Dibothriocephalus</taxon>
    </lineage>
</organism>
<dbReference type="Proteomes" id="UP000281553">
    <property type="component" value="Unassembled WGS sequence"/>
</dbReference>
<keyword evidence="2" id="KW-1185">Reference proteome</keyword>
<accession>A0A3P7MYY2</accession>
<reference evidence="1 2" key="1">
    <citation type="submission" date="2018-11" db="EMBL/GenBank/DDBJ databases">
        <authorList>
            <consortium name="Pathogen Informatics"/>
        </authorList>
    </citation>
    <scope>NUCLEOTIDE SEQUENCE [LARGE SCALE GENOMIC DNA]</scope>
</reference>
<dbReference type="OrthoDB" id="8033718at2759"/>
<evidence type="ECO:0008006" key="3">
    <source>
        <dbReference type="Google" id="ProtNLM"/>
    </source>
</evidence>
<name>A0A3P7MYY2_DIBLA</name>